<dbReference type="Pfam" id="PF00004">
    <property type="entry name" value="AAA"/>
    <property type="match status" value="1"/>
</dbReference>
<keyword evidence="6 10" id="KW-0720">Serine protease</keyword>
<dbReference type="InterPro" id="IPR027065">
    <property type="entry name" value="Lon_Prtase"/>
</dbReference>
<dbReference type="Gene3D" id="1.20.5.5270">
    <property type="match status" value="1"/>
</dbReference>
<dbReference type="SMART" id="SM00382">
    <property type="entry name" value="AAA"/>
    <property type="match status" value="1"/>
</dbReference>
<dbReference type="InterPro" id="IPR046336">
    <property type="entry name" value="Lon_prtase_N_sf"/>
</dbReference>
<dbReference type="Pfam" id="PF02190">
    <property type="entry name" value="LON_substr_bdg"/>
    <property type="match status" value="1"/>
</dbReference>
<dbReference type="EC" id="3.4.21.53" evidence="10 11"/>
<proteinExistence type="evidence at transcript level"/>
<dbReference type="GO" id="GO:0006515">
    <property type="term" value="P:protein quality control for misfolded or incompletely synthesized proteins"/>
    <property type="evidence" value="ECO:0007669"/>
    <property type="project" value="UniProtKB-UniRule"/>
</dbReference>
<reference evidence="18 19" key="1">
    <citation type="journal article" date="2018" name="Genome Announc.">
        <title>Ignatzschineria cameli sp. nov., isolated from necrotic foot tissue of dromedaries (Camelus dromedarius) and associated maggots (Wohlfahrtia species) in Dubai.</title>
        <authorList>
            <person name="Tsang C.C."/>
            <person name="Tang J.Y."/>
            <person name="Fong J.Y."/>
            <person name="Kinne J."/>
            <person name="Lee H.H."/>
            <person name="Joseph M."/>
            <person name="Jose S."/>
            <person name="Schuster R.K."/>
            <person name="Tang Y."/>
            <person name="Sivakumar S."/>
            <person name="Chen J.H."/>
            <person name="Teng J.L."/>
            <person name="Lau S.K."/>
            <person name="Wernery U."/>
            <person name="Woo P.C."/>
        </authorList>
    </citation>
    <scope>NUCLEOTIDE SEQUENCE [LARGE SCALE GENOMIC DNA]</scope>
    <source>
        <strain evidence="18 19">KCTC 22643</strain>
    </source>
</reference>
<dbReference type="Gene3D" id="3.30.230.10">
    <property type="match status" value="1"/>
</dbReference>
<dbReference type="FunFam" id="1.20.5.5270:FF:000002">
    <property type="entry name" value="Lon protease homolog"/>
    <property type="match status" value="1"/>
</dbReference>
<feature type="domain" description="Lon N-terminal" evidence="17">
    <location>
        <begin position="11"/>
        <end position="213"/>
    </location>
</feature>
<keyword evidence="19" id="KW-1185">Reference proteome</keyword>
<evidence type="ECO:0000256" key="3">
    <source>
        <dbReference type="ARBA" id="ARBA00022670"/>
    </source>
</evidence>
<evidence type="ECO:0000256" key="7">
    <source>
        <dbReference type="ARBA" id="ARBA00022840"/>
    </source>
</evidence>
<evidence type="ECO:0000313" key="19">
    <source>
        <dbReference type="Proteomes" id="UP000244948"/>
    </source>
</evidence>
<evidence type="ECO:0000313" key="18">
    <source>
        <dbReference type="EMBL" id="PWD84850.1"/>
    </source>
</evidence>
<dbReference type="HAMAP" id="MF_01973">
    <property type="entry name" value="lon_bact"/>
    <property type="match status" value="1"/>
</dbReference>
<feature type="active site" evidence="10 12">
    <location>
        <position position="691"/>
    </location>
</feature>
<dbReference type="Gene3D" id="1.20.58.1480">
    <property type="match status" value="1"/>
</dbReference>
<dbReference type="InterPro" id="IPR015947">
    <property type="entry name" value="PUA-like_sf"/>
</dbReference>
<dbReference type="EMBL" id="QEWR01000002">
    <property type="protein sequence ID" value="PWD84850.1"/>
    <property type="molecule type" value="Genomic_DNA"/>
</dbReference>
<evidence type="ECO:0000256" key="15">
    <source>
        <dbReference type="RuleBase" id="RU000591"/>
    </source>
</evidence>
<dbReference type="InterPro" id="IPR008268">
    <property type="entry name" value="Peptidase_S16_AS"/>
</dbReference>
<evidence type="ECO:0000256" key="1">
    <source>
        <dbReference type="ARBA" id="ARBA00004496"/>
    </source>
</evidence>
<dbReference type="InterPro" id="IPR027543">
    <property type="entry name" value="Lon_bac"/>
</dbReference>
<dbReference type="InterPro" id="IPR003111">
    <property type="entry name" value="Lon_prtase_N"/>
</dbReference>
<dbReference type="InterPro" id="IPR020568">
    <property type="entry name" value="Ribosomal_Su5_D2-typ_SF"/>
</dbReference>
<feature type="binding site" evidence="10 13">
    <location>
        <begin position="366"/>
        <end position="373"/>
    </location>
    <ligand>
        <name>ATP</name>
        <dbReference type="ChEBI" id="CHEBI:30616"/>
    </ligand>
</feature>
<comment type="subunit">
    <text evidence="10 11">Homohexamer. Organized in a ring with a central cavity.</text>
</comment>
<keyword evidence="5 10" id="KW-0378">Hydrolase</keyword>
<comment type="caution">
    <text evidence="18">The sequence shown here is derived from an EMBL/GenBank/DDBJ whole genome shotgun (WGS) entry which is preliminary data.</text>
</comment>
<organism evidence="18 19">
    <name type="scientific">Ignatzschineria indica</name>
    <dbReference type="NCBI Taxonomy" id="472583"/>
    <lineage>
        <taxon>Bacteria</taxon>
        <taxon>Pseudomonadati</taxon>
        <taxon>Pseudomonadota</taxon>
        <taxon>Gammaproteobacteria</taxon>
        <taxon>Cardiobacteriales</taxon>
        <taxon>Ignatzschineriaceae</taxon>
        <taxon>Ignatzschineria</taxon>
    </lineage>
</organism>
<comment type="function">
    <text evidence="10">ATP-dependent serine protease that mediates the selective degradation of mutant and abnormal proteins as well as certain short-lived regulatory proteins. Required for cellular homeostasis and for survival from DNA damage and developmental changes induced by stress. Degrades polypeptides processively to yield small peptide fragments that are 5 to 10 amino acids long. Binds to DNA in a double-stranded, site-specific manner.</text>
</comment>
<dbReference type="GO" id="GO:0005524">
    <property type="term" value="F:ATP binding"/>
    <property type="evidence" value="ECO:0007669"/>
    <property type="project" value="UniProtKB-UniRule"/>
</dbReference>
<evidence type="ECO:0000256" key="8">
    <source>
        <dbReference type="ARBA" id="ARBA00023016"/>
    </source>
</evidence>
<keyword evidence="3 10" id="KW-0645">Protease</keyword>
<dbReference type="Pfam" id="PF05362">
    <property type="entry name" value="Lon_C"/>
    <property type="match status" value="1"/>
</dbReference>
<comment type="induction">
    <text evidence="10">By heat shock.</text>
</comment>
<dbReference type="PROSITE" id="PS01046">
    <property type="entry name" value="LON_SER"/>
    <property type="match status" value="1"/>
</dbReference>
<evidence type="ECO:0000256" key="11">
    <source>
        <dbReference type="PIRNR" id="PIRNR001174"/>
    </source>
</evidence>
<dbReference type="PIRSF" id="PIRSF001174">
    <property type="entry name" value="Lon_proteas"/>
    <property type="match status" value="1"/>
</dbReference>
<comment type="similarity">
    <text evidence="10 11 14 15">Belongs to the peptidase S16 family.</text>
</comment>
<dbReference type="InterPro" id="IPR008269">
    <property type="entry name" value="Lon_proteolytic"/>
</dbReference>
<dbReference type="FunFam" id="3.40.50.300:FF:000021">
    <property type="entry name" value="Lon protease homolog"/>
    <property type="match status" value="1"/>
</dbReference>
<accession>A0A2U2ANR1</accession>
<dbReference type="InterPro" id="IPR004815">
    <property type="entry name" value="Lon_bac/euk-typ"/>
</dbReference>
<name>A0A2U2ANR1_9GAMM</name>
<dbReference type="InterPro" id="IPR014721">
    <property type="entry name" value="Ribsml_uS5_D2-typ_fold_subgr"/>
</dbReference>
<keyword evidence="2 10" id="KW-0963">Cytoplasm</keyword>
<evidence type="ECO:0000256" key="5">
    <source>
        <dbReference type="ARBA" id="ARBA00022801"/>
    </source>
</evidence>
<dbReference type="PROSITE" id="PS51787">
    <property type="entry name" value="LON_N"/>
    <property type="match status" value="1"/>
</dbReference>
<evidence type="ECO:0000256" key="9">
    <source>
        <dbReference type="ARBA" id="ARBA00050665"/>
    </source>
</evidence>
<keyword evidence="8 10" id="KW-0346">Stress response</keyword>
<protein>
    <recommendedName>
        <fullName evidence="10 11">Lon protease</fullName>
        <ecNumber evidence="10 11">3.4.21.53</ecNumber>
    </recommendedName>
    <alternativeName>
        <fullName evidence="10">ATP-dependent protease La</fullName>
    </alternativeName>
</protein>
<evidence type="ECO:0000259" key="17">
    <source>
        <dbReference type="PROSITE" id="PS51787"/>
    </source>
</evidence>
<dbReference type="InterPro" id="IPR003593">
    <property type="entry name" value="AAA+_ATPase"/>
</dbReference>
<feature type="active site" evidence="10 12">
    <location>
        <position position="734"/>
    </location>
</feature>
<dbReference type="InterPro" id="IPR054594">
    <property type="entry name" value="Lon_lid"/>
</dbReference>
<comment type="catalytic activity">
    <reaction evidence="9 10 11 14">
        <text>Hydrolysis of proteins in presence of ATP.</text>
        <dbReference type="EC" id="3.4.21.53"/>
    </reaction>
</comment>
<dbReference type="AlphaFoldDB" id="A0A2U2ANR1"/>
<evidence type="ECO:0000256" key="2">
    <source>
        <dbReference type="ARBA" id="ARBA00022490"/>
    </source>
</evidence>
<dbReference type="Gene3D" id="1.10.8.60">
    <property type="match status" value="1"/>
</dbReference>
<evidence type="ECO:0000256" key="4">
    <source>
        <dbReference type="ARBA" id="ARBA00022741"/>
    </source>
</evidence>
<evidence type="ECO:0000256" key="13">
    <source>
        <dbReference type="PIRSR" id="PIRSR001174-2"/>
    </source>
</evidence>
<dbReference type="SUPFAM" id="SSF88697">
    <property type="entry name" value="PUA domain-like"/>
    <property type="match status" value="1"/>
</dbReference>
<dbReference type="Gene3D" id="2.30.130.40">
    <property type="entry name" value="LON domain-like"/>
    <property type="match status" value="1"/>
</dbReference>
<evidence type="ECO:0000256" key="12">
    <source>
        <dbReference type="PIRSR" id="PIRSR001174-1"/>
    </source>
</evidence>
<dbReference type="SUPFAM" id="SSF54211">
    <property type="entry name" value="Ribosomal protein S5 domain 2-like"/>
    <property type="match status" value="1"/>
</dbReference>
<dbReference type="GO" id="GO:0004252">
    <property type="term" value="F:serine-type endopeptidase activity"/>
    <property type="evidence" value="ECO:0007669"/>
    <property type="project" value="UniProtKB-UniRule"/>
</dbReference>
<dbReference type="NCBIfam" id="TIGR00763">
    <property type="entry name" value="lon"/>
    <property type="match status" value="1"/>
</dbReference>
<keyword evidence="7 10" id="KW-0067">ATP-binding</keyword>
<dbReference type="GO" id="GO:0004176">
    <property type="term" value="F:ATP-dependent peptidase activity"/>
    <property type="evidence" value="ECO:0007669"/>
    <property type="project" value="UniProtKB-UniRule"/>
</dbReference>
<dbReference type="CDD" id="cd19500">
    <property type="entry name" value="RecA-like_Lon"/>
    <property type="match status" value="1"/>
</dbReference>
<dbReference type="RefSeq" id="WP_109235974.1">
    <property type="nucleotide sequence ID" value="NZ_BMXZ01000001.1"/>
</dbReference>
<dbReference type="PRINTS" id="PR00830">
    <property type="entry name" value="ENDOLAPTASE"/>
</dbReference>
<evidence type="ECO:0000256" key="6">
    <source>
        <dbReference type="ARBA" id="ARBA00022825"/>
    </source>
</evidence>
<gene>
    <name evidence="10 18" type="primary">lon</name>
    <name evidence="18" type="ORF">DC082_04805</name>
</gene>
<evidence type="ECO:0000259" key="16">
    <source>
        <dbReference type="PROSITE" id="PS51786"/>
    </source>
</evidence>
<dbReference type="GO" id="GO:0016887">
    <property type="term" value="F:ATP hydrolysis activity"/>
    <property type="evidence" value="ECO:0007669"/>
    <property type="project" value="UniProtKB-UniRule"/>
</dbReference>
<dbReference type="PROSITE" id="PS51786">
    <property type="entry name" value="LON_PROTEOLYTIC"/>
    <property type="match status" value="1"/>
</dbReference>
<feature type="domain" description="Lon proteolytic" evidence="16">
    <location>
        <begin position="604"/>
        <end position="785"/>
    </location>
</feature>
<evidence type="ECO:0000256" key="14">
    <source>
        <dbReference type="PROSITE-ProRule" id="PRU01122"/>
    </source>
</evidence>
<dbReference type="PANTHER" id="PTHR10046">
    <property type="entry name" value="ATP DEPENDENT LON PROTEASE FAMILY MEMBER"/>
    <property type="match status" value="1"/>
</dbReference>
<evidence type="ECO:0000256" key="10">
    <source>
        <dbReference type="HAMAP-Rule" id="MF_01973"/>
    </source>
</evidence>
<keyword evidence="4 10" id="KW-0547">Nucleotide-binding</keyword>
<dbReference type="GO" id="GO:0005737">
    <property type="term" value="C:cytoplasm"/>
    <property type="evidence" value="ECO:0007669"/>
    <property type="project" value="UniProtKB-SubCell"/>
</dbReference>
<dbReference type="Gene3D" id="3.40.50.300">
    <property type="entry name" value="P-loop containing nucleotide triphosphate hydrolases"/>
    <property type="match status" value="1"/>
</dbReference>
<dbReference type="InterPro" id="IPR003959">
    <property type="entry name" value="ATPase_AAA_core"/>
</dbReference>
<comment type="subcellular location">
    <subcellularLocation>
        <location evidence="1 10 11">Cytoplasm</location>
    </subcellularLocation>
</comment>
<sequence length="816" mass="91618">MSQKRVKDAELPILALRDLVVFPGTKTPLLVGRPLSIGALEMSTEVDNRVLLMSLKDPDEERINMETIYHTGVVVRIISSKLSKGGSYQVTLEALERVKLQKTKELVYENGEGYVFDFVMGSYELAPFENNLTEAEEEVYYATFEKLVKKLLENAQIKQLTPELLLEDKALYPLVMKLACEIPMSVEKKQSILAAEDLGEAADLLINHLSVELNIIDLQRRIHGLVQTQISKNQREYYLNEQIKAIHKELDDLNDSGLSELETLEEKIKAAGMPKEAEEKGLNEVKRLKSMPAMSAEGTVARTYIDWLLKMPWNDRSRLRYGLITAKKTLDRDHSGLEKVKDHILEHLAVISHTKSKKGDILCFIGPPGVGKTSLARSIAEATGREFVRMSLGGVSDESEIRGHRRTYIGAMPGKLVQLLAKAKTKNPLILLDELDKTGHSHKGDPAAALLEVLDPEQNSTFNDHYLDVDIDLSEVMFIATANSYDIPGPLRDRMDIIELSSYTELEKLTIAKEHLIPDAYKENGLTREEIKFTDDGLLFLINHYTKEAGVRNLTREINTIFRKFIKERMLDKERDRKGEIVDEARIKYYLGAIKYRHGIKEDEHEVGYVNGLAWTQVGGDLLGIEVQLVPGKGELIATGSLGDVMKESVRTALTVIRARSSYYGLPDDFYKKWDIHVHAPEGAIPKDGPSAGAAITLAILSALLGVPIRSDIAMTGEITLRGHVLIIGGLKEKLIAAERAGIRTVLIPEENVKDLEEVPQYILDALEIIPVKTFDEVVDCALTQSLTRRDEWKRFDSFTTLPEEVDEIKKRAKTH</sequence>
<dbReference type="SUPFAM" id="SSF52540">
    <property type="entry name" value="P-loop containing nucleoside triphosphate hydrolases"/>
    <property type="match status" value="1"/>
</dbReference>
<dbReference type="Pfam" id="PF22667">
    <property type="entry name" value="Lon_lid"/>
    <property type="match status" value="1"/>
</dbReference>
<dbReference type="GO" id="GO:0034605">
    <property type="term" value="P:cellular response to heat"/>
    <property type="evidence" value="ECO:0007669"/>
    <property type="project" value="UniProtKB-UniRule"/>
</dbReference>
<dbReference type="Proteomes" id="UP000244948">
    <property type="component" value="Unassembled WGS sequence"/>
</dbReference>
<dbReference type="GO" id="GO:0043565">
    <property type="term" value="F:sequence-specific DNA binding"/>
    <property type="evidence" value="ECO:0007669"/>
    <property type="project" value="UniProtKB-UniRule"/>
</dbReference>
<dbReference type="SMART" id="SM00464">
    <property type="entry name" value="LON"/>
    <property type="match status" value="1"/>
</dbReference>
<dbReference type="InterPro" id="IPR027417">
    <property type="entry name" value="P-loop_NTPase"/>
</dbReference>